<sequence>MIRDAVELPLLDTVDAVIEALGGTMAVVRLTGRSRQNVTNWRAAGNFSSTTFLVMTTALAAAGRRAAPRLWRMDEPAETSDVLG</sequence>
<evidence type="ECO:0008006" key="3">
    <source>
        <dbReference type="Google" id="ProtNLM"/>
    </source>
</evidence>
<evidence type="ECO:0000313" key="1">
    <source>
        <dbReference type="EMBL" id="MET4721946.1"/>
    </source>
</evidence>
<reference evidence="1 2" key="1">
    <citation type="submission" date="2024-06" db="EMBL/GenBank/DDBJ databases">
        <title>Genomic Encyclopedia of Type Strains, Phase V (KMG-V): Genome sequencing to study the core and pangenomes of soil and plant-associated prokaryotes.</title>
        <authorList>
            <person name="Whitman W."/>
        </authorList>
    </citation>
    <scope>NUCLEOTIDE SEQUENCE [LARGE SCALE GENOMIC DNA]</scope>
    <source>
        <strain evidence="1 2">USDA 160</strain>
    </source>
</reference>
<keyword evidence="2" id="KW-1185">Reference proteome</keyword>
<name>A0ABV2RYF4_BRAJP</name>
<gene>
    <name evidence="1" type="ORF">ABIF63_006052</name>
</gene>
<proteinExistence type="predicted"/>
<protein>
    <recommendedName>
        <fullName evidence="3">Transcriptional regulator</fullName>
    </recommendedName>
</protein>
<evidence type="ECO:0000313" key="2">
    <source>
        <dbReference type="Proteomes" id="UP001549291"/>
    </source>
</evidence>
<dbReference type="Proteomes" id="UP001549291">
    <property type="component" value="Unassembled WGS sequence"/>
</dbReference>
<dbReference type="RefSeq" id="WP_354270263.1">
    <property type="nucleotide sequence ID" value="NZ_JBEPTQ010000002.1"/>
</dbReference>
<accession>A0ABV2RYF4</accession>
<dbReference type="EMBL" id="JBEPTQ010000002">
    <property type="protein sequence ID" value="MET4721946.1"/>
    <property type="molecule type" value="Genomic_DNA"/>
</dbReference>
<comment type="caution">
    <text evidence="1">The sequence shown here is derived from an EMBL/GenBank/DDBJ whole genome shotgun (WGS) entry which is preliminary data.</text>
</comment>
<organism evidence="1 2">
    <name type="scientific">Bradyrhizobium japonicum</name>
    <dbReference type="NCBI Taxonomy" id="375"/>
    <lineage>
        <taxon>Bacteria</taxon>
        <taxon>Pseudomonadati</taxon>
        <taxon>Pseudomonadota</taxon>
        <taxon>Alphaproteobacteria</taxon>
        <taxon>Hyphomicrobiales</taxon>
        <taxon>Nitrobacteraceae</taxon>
        <taxon>Bradyrhizobium</taxon>
    </lineage>
</organism>